<name>A0ABN9PGY3_9DINO</name>
<feature type="compositionally biased region" description="Low complexity" evidence="1">
    <location>
        <begin position="179"/>
        <end position="194"/>
    </location>
</feature>
<comment type="caution">
    <text evidence="2">The sequence shown here is derived from an EMBL/GenBank/DDBJ whole genome shotgun (WGS) entry which is preliminary data.</text>
</comment>
<reference evidence="2" key="1">
    <citation type="submission" date="2023-10" db="EMBL/GenBank/DDBJ databases">
        <authorList>
            <person name="Chen Y."/>
            <person name="Shah S."/>
            <person name="Dougan E. K."/>
            <person name="Thang M."/>
            <person name="Chan C."/>
        </authorList>
    </citation>
    <scope>NUCLEOTIDE SEQUENCE [LARGE SCALE GENOMIC DNA]</scope>
</reference>
<evidence type="ECO:0000313" key="2">
    <source>
        <dbReference type="EMBL" id="CAK0789456.1"/>
    </source>
</evidence>
<proteinExistence type="predicted"/>
<sequence>MALLRRDAGAAWWRDLVPGALIVTTFEGDTVAHERLLLWPVDEKMWCILALDGDVYVEPVTKNFDWGVLDTNPLDDVGTVPDEFPVRVYRFRDHPRADALKELIRDGRAVVRAELGREAPEVSMVLTPSCERVPLESGGLRAGGLGDTSDAWEGVPQGGRGSLGATCRWALSWAGGRPGPAAGAVCGAPSRSASRGGGHSSG</sequence>
<dbReference type="Proteomes" id="UP001189429">
    <property type="component" value="Unassembled WGS sequence"/>
</dbReference>
<gene>
    <name evidence="2" type="ORF">PCOR1329_LOCUS1013</name>
</gene>
<dbReference type="EMBL" id="CAUYUJ010000237">
    <property type="protein sequence ID" value="CAK0789456.1"/>
    <property type="molecule type" value="Genomic_DNA"/>
</dbReference>
<feature type="region of interest" description="Disordered" evidence="1">
    <location>
        <begin position="179"/>
        <end position="202"/>
    </location>
</feature>
<accession>A0ABN9PGY3</accession>
<protein>
    <submittedName>
        <fullName evidence="2">Uncharacterized protein</fullName>
    </submittedName>
</protein>
<keyword evidence="3" id="KW-1185">Reference proteome</keyword>
<evidence type="ECO:0000256" key="1">
    <source>
        <dbReference type="SAM" id="MobiDB-lite"/>
    </source>
</evidence>
<organism evidence="2 3">
    <name type="scientific">Prorocentrum cordatum</name>
    <dbReference type="NCBI Taxonomy" id="2364126"/>
    <lineage>
        <taxon>Eukaryota</taxon>
        <taxon>Sar</taxon>
        <taxon>Alveolata</taxon>
        <taxon>Dinophyceae</taxon>
        <taxon>Prorocentrales</taxon>
        <taxon>Prorocentraceae</taxon>
        <taxon>Prorocentrum</taxon>
    </lineage>
</organism>
<evidence type="ECO:0000313" key="3">
    <source>
        <dbReference type="Proteomes" id="UP001189429"/>
    </source>
</evidence>